<dbReference type="PROSITE" id="PS51352">
    <property type="entry name" value="THIOREDOXIN_2"/>
    <property type="match status" value="1"/>
</dbReference>
<accession>A0ABS9KUF0</accession>
<organism evidence="7 8">
    <name type="scientific">Terrimonas ginsenosidimutans</name>
    <dbReference type="NCBI Taxonomy" id="2908004"/>
    <lineage>
        <taxon>Bacteria</taxon>
        <taxon>Pseudomonadati</taxon>
        <taxon>Bacteroidota</taxon>
        <taxon>Chitinophagia</taxon>
        <taxon>Chitinophagales</taxon>
        <taxon>Chitinophagaceae</taxon>
        <taxon>Terrimonas</taxon>
    </lineage>
</organism>
<dbReference type="PANTHER" id="PTHR13887">
    <property type="entry name" value="GLUTATHIONE S-TRANSFERASE KAPPA"/>
    <property type="match status" value="1"/>
</dbReference>
<evidence type="ECO:0000256" key="5">
    <source>
        <dbReference type="ARBA" id="ARBA00023284"/>
    </source>
</evidence>
<dbReference type="RefSeq" id="WP_237874512.1">
    <property type="nucleotide sequence ID" value="NZ_JAKLTR010000011.1"/>
</dbReference>
<gene>
    <name evidence="7" type="ORF">LZZ85_16880</name>
</gene>
<evidence type="ECO:0000256" key="4">
    <source>
        <dbReference type="ARBA" id="ARBA00023157"/>
    </source>
</evidence>
<sequence length="176" mass="19972">MSLKPPVNKNDHLLGDKEASIEIVEYGDYQCPYCRESHSVMVRLMKEFEGHVKFVFRNFPLKEIHRYAAIAALGAESAAIQGKFWQMHDMIYENQERLNEPFLFTLADELQLDKKRFEADLQSAFLDARIDADLESGIRSGVNGTPTFFINGKKFDGDAADVLNLLRAALSPISEI</sequence>
<keyword evidence="3" id="KW-0560">Oxidoreductase</keyword>
<keyword evidence="4" id="KW-1015">Disulfide bond</keyword>
<dbReference type="Pfam" id="PF13462">
    <property type="entry name" value="Thioredoxin_4"/>
    <property type="match status" value="1"/>
</dbReference>
<evidence type="ECO:0000256" key="1">
    <source>
        <dbReference type="ARBA" id="ARBA00005791"/>
    </source>
</evidence>
<dbReference type="Gene3D" id="3.40.30.10">
    <property type="entry name" value="Glutaredoxin"/>
    <property type="match status" value="1"/>
</dbReference>
<protein>
    <submittedName>
        <fullName evidence="7">DsbA family protein</fullName>
    </submittedName>
</protein>
<feature type="domain" description="Thioredoxin" evidence="6">
    <location>
        <begin position="1"/>
        <end position="171"/>
    </location>
</feature>
<evidence type="ECO:0000259" key="6">
    <source>
        <dbReference type="PROSITE" id="PS51352"/>
    </source>
</evidence>
<keyword evidence="8" id="KW-1185">Reference proteome</keyword>
<dbReference type="InterPro" id="IPR012336">
    <property type="entry name" value="Thioredoxin-like_fold"/>
</dbReference>
<reference evidence="7" key="1">
    <citation type="submission" date="2022-01" db="EMBL/GenBank/DDBJ databases">
        <authorList>
            <person name="Jo J.-H."/>
            <person name="Im W.-T."/>
        </authorList>
    </citation>
    <scope>NUCLEOTIDE SEQUENCE</scope>
    <source>
        <strain evidence="7">NA20</strain>
    </source>
</reference>
<dbReference type="SUPFAM" id="SSF52833">
    <property type="entry name" value="Thioredoxin-like"/>
    <property type="match status" value="1"/>
</dbReference>
<dbReference type="PANTHER" id="PTHR13887:SF14">
    <property type="entry name" value="DISULFIDE BOND FORMATION PROTEIN D"/>
    <property type="match status" value="1"/>
</dbReference>
<dbReference type="InterPro" id="IPR036249">
    <property type="entry name" value="Thioredoxin-like_sf"/>
</dbReference>
<comment type="caution">
    <text evidence="7">The sequence shown here is derived from an EMBL/GenBank/DDBJ whole genome shotgun (WGS) entry which is preliminary data.</text>
</comment>
<proteinExistence type="inferred from homology"/>
<name>A0ABS9KUF0_9BACT</name>
<comment type="similarity">
    <text evidence="1">Belongs to the thioredoxin family. DsbA subfamily.</text>
</comment>
<evidence type="ECO:0000313" key="7">
    <source>
        <dbReference type="EMBL" id="MCG2615974.1"/>
    </source>
</evidence>
<dbReference type="InterPro" id="IPR013766">
    <property type="entry name" value="Thioredoxin_domain"/>
</dbReference>
<evidence type="ECO:0000256" key="3">
    <source>
        <dbReference type="ARBA" id="ARBA00023002"/>
    </source>
</evidence>
<evidence type="ECO:0000256" key="2">
    <source>
        <dbReference type="ARBA" id="ARBA00022729"/>
    </source>
</evidence>
<dbReference type="Proteomes" id="UP001165367">
    <property type="component" value="Unassembled WGS sequence"/>
</dbReference>
<evidence type="ECO:0000313" key="8">
    <source>
        <dbReference type="Proteomes" id="UP001165367"/>
    </source>
</evidence>
<keyword evidence="5" id="KW-0676">Redox-active center</keyword>
<keyword evidence="2" id="KW-0732">Signal</keyword>
<dbReference type="EMBL" id="JAKLTR010000011">
    <property type="protein sequence ID" value="MCG2615974.1"/>
    <property type="molecule type" value="Genomic_DNA"/>
</dbReference>